<accession>A0AAD9LKQ7</accession>
<dbReference type="EMBL" id="JAHBMH010000003">
    <property type="protein sequence ID" value="KAK1940283.1"/>
    <property type="molecule type" value="Genomic_DNA"/>
</dbReference>
<dbReference type="Proteomes" id="UP001195914">
    <property type="component" value="Unassembled WGS sequence"/>
</dbReference>
<reference evidence="1" key="2">
    <citation type="submission" date="2021-05" db="EMBL/GenBank/DDBJ databases">
        <authorList>
            <person name="Pain A."/>
        </authorList>
    </citation>
    <scope>NUCLEOTIDE SEQUENCE</scope>
    <source>
        <strain evidence="1">1802A</strain>
    </source>
</reference>
<protein>
    <submittedName>
        <fullName evidence="1">Uncharacterized protein</fullName>
    </submittedName>
</protein>
<reference evidence="1" key="1">
    <citation type="journal article" date="2014" name="Nucleic Acids Res.">
        <title>The evolutionary dynamics of variant antigen genes in Babesia reveal a history of genomic innovation underlying host-parasite interaction.</title>
        <authorList>
            <person name="Jackson A.P."/>
            <person name="Otto T.D."/>
            <person name="Darby A."/>
            <person name="Ramaprasad A."/>
            <person name="Xia D."/>
            <person name="Echaide I.E."/>
            <person name="Farber M."/>
            <person name="Gahlot S."/>
            <person name="Gamble J."/>
            <person name="Gupta D."/>
            <person name="Gupta Y."/>
            <person name="Jackson L."/>
            <person name="Malandrin L."/>
            <person name="Malas T.B."/>
            <person name="Moussa E."/>
            <person name="Nair M."/>
            <person name="Reid A.J."/>
            <person name="Sanders M."/>
            <person name="Sharma J."/>
            <person name="Tracey A."/>
            <person name="Quail M.A."/>
            <person name="Weir W."/>
            <person name="Wastling J.M."/>
            <person name="Hall N."/>
            <person name="Willadsen P."/>
            <person name="Lingelbach K."/>
            <person name="Shiels B."/>
            <person name="Tait A."/>
            <person name="Berriman M."/>
            <person name="Allred D.R."/>
            <person name="Pain A."/>
        </authorList>
    </citation>
    <scope>NUCLEOTIDE SEQUENCE</scope>
    <source>
        <strain evidence="1">1802A</strain>
    </source>
</reference>
<keyword evidence="2" id="KW-1185">Reference proteome</keyword>
<name>A0AAD9LKQ7_BABDI</name>
<gene>
    <name evidence="1" type="ORF">X943_001399</name>
</gene>
<organism evidence="1 2">
    <name type="scientific">Babesia divergens</name>
    <dbReference type="NCBI Taxonomy" id="32595"/>
    <lineage>
        <taxon>Eukaryota</taxon>
        <taxon>Sar</taxon>
        <taxon>Alveolata</taxon>
        <taxon>Apicomplexa</taxon>
        <taxon>Aconoidasida</taxon>
        <taxon>Piroplasmida</taxon>
        <taxon>Babesiidae</taxon>
        <taxon>Babesia</taxon>
    </lineage>
</organism>
<sequence length="165" mass="19199">MGKKNKRANKQQREACVRKLEVKGTTVSNSPKERRRCDVLLRWLAFELALLQRIVYRVGYPDYMVSVCQSVRCLKKFTGLFKRVKSNAELASLYLDDTFNCLFYRSLKSVLETSARISRIHSHHFHVPLIAVLISIYRYASPYPRTHGTVLAIHYTVCNTYTYVC</sequence>
<evidence type="ECO:0000313" key="2">
    <source>
        <dbReference type="Proteomes" id="UP001195914"/>
    </source>
</evidence>
<comment type="caution">
    <text evidence="1">The sequence shown here is derived from an EMBL/GenBank/DDBJ whole genome shotgun (WGS) entry which is preliminary data.</text>
</comment>
<dbReference type="AlphaFoldDB" id="A0AAD9LKQ7"/>
<evidence type="ECO:0000313" key="1">
    <source>
        <dbReference type="EMBL" id="KAK1940283.1"/>
    </source>
</evidence>
<proteinExistence type="predicted"/>